<keyword evidence="3" id="KW-0540">Nuclease</keyword>
<keyword evidence="10" id="KW-1185">Reference proteome</keyword>
<evidence type="ECO:0000256" key="3">
    <source>
        <dbReference type="ARBA" id="ARBA00022722"/>
    </source>
</evidence>
<dbReference type="EMBL" id="JBHTLP010000002">
    <property type="protein sequence ID" value="MFD1140352.1"/>
    <property type="molecule type" value="Genomic_DNA"/>
</dbReference>
<protein>
    <submittedName>
        <fullName evidence="9">Type II toxin-antitoxin system VapC family toxin</fullName>
    </submittedName>
</protein>
<dbReference type="CDD" id="cd18738">
    <property type="entry name" value="PIN_VapC4-5_FitB-like"/>
    <property type="match status" value="1"/>
</dbReference>
<comment type="cofactor">
    <cofactor evidence="1">
        <name>Mg(2+)</name>
        <dbReference type="ChEBI" id="CHEBI:18420"/>
    </cofactor>
</comment>
<gene>
    <name evidence="9" type="ORF">ACFQ4C_04500</name>
</gene>
<dbReference type="Gene3D" id="3.40.50.1010">
    <property type="entry name" value="5'-nuclease"/>
    <property type="match status" value="1"/>
</dbReference>
<evidence type="ECO:0000256" key="4">
    <source>
        <dbReference type="ARBA" id="ARBA00022723"/>
    </source>
</evidence>
<dbReference type="Pfam" id="PF01850">
    <property type="entry name" value="PIN"/>
    <property type="match status" value="1"/>
</dbReference>
<evidence type="ECO:0000256" key="5">
    <source>
        <dbReference type="ARBA" id="ARBA00022801"/>
    </source>
</evidence>
<evidence type="ECO:0000256" key="7">
    <source>
        <dbReference type="ARBA" id="ARBA00038093"/>
    </source>
</evidence>
<proteinExistence type="inferred from homology"/>
<dbReference type="Proteomes" id="UP001597116">
    <property type="component" value="Unassembled WGS sequence"/>
</dbReference>
<evidence type="ECO:0000256" key="2">
    <source>
        <dbReference type="ARBA" id="ARBA00022649"/>
    </source>
</evidence>
<dbReference type="InterPro" id="IPR050556">
    <property type="entry name" value="Type_II_TA_system_RNase"/>
</dbReference>
<dbReference type="RefSeq" id="WP_265989582.1">
    <property type="nucleotide sequence ID" value="NZ_CP110973.1"/>
</dbReference>
<keyword evidence="4" id="KW-0479">Metal-binding</keyword>
<dbReference type="PANTHER" id="PTHR33653:SF1">
    <property type="entry name" value="RIBONUCLEASE VAPC2"/>
    <property type="match status" value="1"/>
</dbReference>
<keyword evidence="2" id="KW-1277">Toxin-antitoxin system</keyword>
<dbReference type="PANTHER" id="PTHR33653">
    <property type="entry name" value="RIBONUCLEASE VAPC2"/>
    <property type="match status" value="1"/>
</dbReference>
<evidence type="ECO:0000256" key="6">
    <source>
        <dbReference type="ARBA" id="ARBA00022842"/>
    </source>
</evidence>
<dbReference type="SUPFAM" id="SSF88723">
    <property type="entry name" value="PIN domain-like"/>
    <property type="match status" value="1"/>
</dbReference>
<keyword evidence="6" id="KW-0460">Magnesium</keyword>
<evidence type="ECO:0000313" key="9">
    <source>
        <dbReference type="EMBL" id="MFD1140352.1"/>
    </source>
</evidence>
<reference evidence="10" key="1">
    <citation type="journal article" date="2019" name="Int. J. Syst. Evol. Microbiol.">
        <title>The Global Catalogue of Microorganisms (GCM) 10K type strain sequencing project: providing services to taxonomists for standard genome sequencing and annotation.</title>
        <authorList>
            <consortium name="The Broad Institute Genomics Platform"/>
            <consortium name="The Broad Institute Genome Sequencing Center for Infectious Disease"/>
            <person name="Wu L."/>
            <person name="Ma J."/>
        </authorList>
    </citation>
    <scope>NUCLEOTIDE SEQUENCE [LARGE SCALE GENOMIC DNA]</scope>
    <source>
        <strain evidence="10">CCUG 55608</strain>
    </source>
</reference>
<dbReference type="InterPro" id="IPR029060">
    <property type="entry name" value="PIN-like_dom_sf"/>
</dbReference>
<accession>A0ABW3Q420</accession>
<evidence type="ECO:0000256" key="1">
    <source>
        <dbReference type="ARBA" id="ARBA00001946"/>
    </source>
</evidence>
<evidence type="ECO:0000259" key="8">
    <source>
        <dbReference type="Pfam" id="PF01850"/>
    </source>
</evidence>
<sequence>MATRSQERSASSWTRRMILDTNIVIYSIKPKFDSLRAYLVANQEDLRVSLITKIETLGYYKLAPRDQKKFERFFQLVPAFSLHENVIIEAIRLRQQRKRSVRDSIIAATALRHQLSLLTNNTVDFEDISGLRMISLQSIS</sequence>
<comment type="similarity">
    <text evidence="7">Belongs to the PINc/VapC protein family.</text>
</comment>
<keyword evidence="5" id="KW-0378">Hydrolase</keyword>
<name>A0ABW3Q420_9BACT</name>
<feature type="domain" description="PIN" evidence="8">
    <location>
        <begin position="17"/>
        <end position="129"/>
    </location>
</feature>
<evidence type="ECO:0000313" key="10">
    <source>
        <dbReference type="Proteomes" id="UP001597116"/>
    </source>
</evidence>
<organism evidence="9 10">
    <name type="scientific">Larkinella insperata</name>
    <dbReference type="NCBI Taxonomy" id="332158"/>
    <lineage>
        <taxon>Bacteria</taxon>
        <taxon>Pseudomonadati</taxon>
        <taxon>Bacteroidota</taxon>
        <taxon>Cytophagia</taxon>
        <taxon>Cytophagales</taxon>
        <taxon>Spirosomataceae</taxon>
        <taxon>Larkinella</taxon>
    </lineage>
</organism>
<comment type="caution">
    <text evidence="9">The sequence shown here is derived from an EMBL/GenBank/DDBJ whole genome shotgun (WGS) entry which is preliminary data.</text>
</comment>
<dbReference type="InterPro" id="IPR002716">
    <property type="entry name" value="PIN_dom"/>
</dbReference>